<evidence type="ECO:0000313" key="1">
    <source>
        <dbReference type="EMBL" id="KAG5620174.1"/>
    </source>
</evidence>
<evidence type="ECO:0000313" key="2">
    <source>
        <dbReference type="Proteomes" id="UP000824120"/>
    </source>
</evidence>
<comment type="caution">
    <text evidence="1">The sequence shown here is derived from an EMBL/GenBank/DDBJ whole genome shotgun (WGS) entry which is preliminary data.</text>
</comment>
<accession>A0A9J6A6A5</accession>
<keyword evidence="2" id="KW-1185">Reference proteome</keyword>
<gene>
    <name evidence="1" type="ORF">H5410_005392</name>
</gene>
<organism evidence="1 2">
    <name type="scientific">Solanum commersonii</name>
    <name type="common">Commerson's wild potato</name>
    <name type="synonym">Commerson's nightshade</name>
    <dbReference type="NCBI Taxonomy" id="4109"/>
    <lineage>
        <taxon>Eukaryota</taxon>
        <taxon>Viridiplantae</taxon>
        <taxon>Streptophyta</taxon>
        <taxon>Embryophyta</taxon>
        <taxon>Tracheophyta</taxon>
        <taxon>Spermatophyta</taxon>
        <taxon>Magnoliopsida</taxon>
        <taxon>eudicotyledons</taxon>
        <taxon>Gunneridae</taxon>
        <taxon>Pentapetalae</taxon>
        <taxon>asterids</taxon>
        <taxon>lamiids</taxon>
        <taxon>Solanales</taxon>
        <taxon>Solanaceae</taxon>
        <taxon>Solanoideae</taxon>
        <taxon>Solaneae</taxon>
        <taxon>Solanum</taxon>
    </lineage>
</organism>
<reference evidence="1 2" key="1">
    <citation type="submission" date="2020-09" db="EMBL/GenBank/DDBJ databases">
        <title>De no assembly of potato wild relative species, Solanum commersonii.</title>
        <authorList>
            <person name="Cho K."/>
        </authorList>
    </citation>
    <scope>NUCLEOTIDE SEQUENCE [LARGE SCALE GENOMIC DNA]</scope>
    <source>
        <strain evidence="1">LZ3.2</strain>
        <tissue evidence="1">Leaf</tissue>
    </source>
</reference>
<sequence length="62" mass="6992">MKSIVSSLQLQLITCYPNVGSRRPQIHISTIPLCLERRVSSPVLCDCSFSPISETCQRTIER</sequence>
<dbReference type="Proteomes" id="UP000824120">
    <property type="component" value="Chromosome 2"/>
</dbReference>
<protein>
    <submittedName>
        <fullName evidence="1">Uncharacterized protein</fullName>
    </submittedName>
</protein>
<dbReference type="EMBL" id="JACXVP010000002">
    <property type="protein sequence ID" value="KAG5620174.1"/>
    <property type="molecule type" value="Genomic_DNA"/>
</dbReference>
<proteinExistence type="predicted"/>
<dbReference type="AlphaFoldDB" id="A0A9J6A6A5"/>
<name>A0A9J6A6A5_SOLCO</name>